<dbReference type="AlphaFoldDB" id="A0A8T1F980"/>
<evidence type="ECO:0000313" key="5">
    <source>
        <dbReference type="EMBL" id="KAG3213769.1"/>
    </source>
</evidence>
<accession>A0A8T1F980</accession>
<protein>
    <recommendedName>
        <fullName evidence="7">Secreted protein</fullName>
    </recommendedName>
</protein>
<evidence type="ECO:0000313" key="6">
    <source>
        <dbReference type="Proteomes" id="UP000697107"/>
    </source>
</evidence>
<proteinExistence type="predicted"/>
<gene>
    <name evidence="2" type="ORF">PC115_g17914</name>
    <name evidence="3" type="ORF">PC117_g9635</name>
    <name evidence="4" type="ORF">PC118_g18176</name>
    <name evidence="5" type="ORF">PC129_g15305</name>
</gene>
<reference evidence="4" key="1">
    <citation type="submission" date="2018-10" db="EMBL/GenBank/DDBJ databases">
        <title>Effector identification in a new, highly contiguous assembly of the strawberry crown rot pathogen Phytophthora cactorum.</title>
        <authorList>
            <person name="Armitage A.D."/>
            <person name="Nellist C.F."/>
            <person name="Bates H."/>
            <person name="Vickerstaff R.J."/>
            <person name="Harrison R.J."/>
        </authorList>
    </citation>
    <scope>NUCLEOTIDE SEQUENCE</scope>
    <source>
        <strain evidence="2">4032</strain>
        <strain evidence="3">4040</strain>
        <strain evidence="4">P415</strain>
        <strain evidence="5">P421</strain>
    </source>
</reference>
<feature type="signal peptide" evidence="1">
    <location>
        <begin position="1"/>
        <end position="28"/>
    </location>
</feature>
<evidence type="ECO:0000313" key="2">
    <source>
        <dbReference type="EMBL" id="KAG2895205.1"/>
    </source>
</evidence>
<sequence length="105" mass="11644">MQVSSPQLRLLSLQRLLSAIILMNIACAHDGEDGKWRLLTNSEDKNCSNIVYVSMWGVKCPASESCTLDIQDDDEGNEVFLKSDGDGCVTDRDVQWGPLLEARTI</sequence>
<evidence type="ECO:0008006" key="7">
    <source>
        <dbReference type="Google" id="ProtNLM"/>
    </source>
</evidence>
<dbReference type="EMBL" id="RCMK01000223">
    <property type="protein sequence ID" value="KAG2942825.1"/>
    <property type="molecule type" value="Genomic_DNA"/>
</dbReference>
<dbReference type="Proteomes" id="UP000697107">
    <property type="component" value="Unassembled WGS sequence"/>
</dbReference>
<keyword evidence="1" id="KW-0732">Signal</keyword>
<organism evidence="4 6">
    <name type="scientific">Phytophthora cactorum</name>
    <dbReference type="NCBI Taxonomy" id="29920"/>
    <lineage>
        <taxon>Eukaryota</taxon>
        <taxon>Sar</taxon>
        <taxon>Stramenopiles</taxon>
        <taxon>Oomycota</taxon>
        <taxon>Peronosporomycetes</taxon>
        <taxon>Peronosporales</taxon>
        <taxon>Peronosporaceae</taxon>
        <taxon>Phytophthora</taxon>
    </lineage>
</organism>
<dbReference type="Proteomes" id="UP000760860">
    <property type="component" value="Unassembled WGS sequence"/>
</dbReference>
<evidence type="ECO:0000313" key="4">
    <source>
        <dbReference type="EMBL" id="KAG2968174.1"/>
    </source>
</evidence>
<feature type="chain" id="PRO_5040044005" description="Secreted protein" evidence="1">
    <location>
        <begin position="29"/>
        <end position="105"/>
    </location>
</feature>
<evidence type="ECO:0000256" key="1">
    <source>
        <dbReference type="SAM" id="SignalP"/>
    </source>
</evidence>
<dbReference type="EMBL" id="RCMV01000699">
    <property type="protein sequence ID" value="KAG3213769.1"/>
    <property type="molecule type" value="Genomic_DNA"/>
</dbReference>
<dbReference type="Proteomes" id="UP000736787">
    <property type="component" value="Unassembled WGS sequence"/>
</dbReference>
<dbReference type="EMBL" id="RCML01000881">
    <property type="protein sequence ID" value="KAG2968174.1"/>
    <property type="molecule type" value="Genomic_DNA"/>
</dbReference>
<evidence type="ECO:0000313" key="3">
    <source>
        <dbReference type="EMBL" id="KAG2942825.1"/>
    </source>
</evidence>
<dbReference type="EMBL" id="RCMI01000886">
    <property type="protein sequence ID" value="KAG2895205.1"/>
    <property type="molecule type" value="Genomic_DNA"/>
</dbReference>
<name>A0A8T1F980_9STRA</name>
<comment type="caution">
    <text evidence="4">The sequence shown here is derived from an EMBL/GenBank/DDBJ whole genome shotgun (WGS) entry which is preliminary data.</text>
</comment>
<dbReference type="Proteomes" id="UP000774804">
    <property type="component" value="Unassembled WGS sequence"/>
</dbReference>